<accession>A0A4U2Z7D8</accession>
<dbReference type="Gene3D" id="3.40.50.150">
    <property type="entry name" value="Vaccinia Virus protein VP39"/>
    <property type="match status" value="1"/>
</dbReference>
<reference evidence="1 2" key="1">
    <citation type="submission" date="2019-04" db="EMBL/GenBank/DDBJ databases">
        <title>Sulfurimonas crateris sp. nov. a facultative anaerobic sulfur-oxidizing chemolithautotrophic bacterium isolated from a terrestrial mud vulcano.</title>
        <authorList>
            <person name="Ratnikova N.M."/>
            <person name="Slobodkin A.I."/>
            <person name="Merkel A.Y."/>
            <person name="Novikov A."/>
            <person name="Bonch-Osmolovskaya E.A."/>
            <person name="Slobodkina G.B."/>
        </authorList>
    </citation>
    <scope>NUCLEOTIDE SEQUENCE [LARGE SCALE GENOMIC DNA]</scope>
    <source>
        <strain evidence="1 2">SN118</strain>
    </source>
</reference>
<dbReference type="InterPro" id="IPR029063">
    <property type="entry name" value="SAM-dependent_MTases_sf"/>
</dbReference>
<comment type="caution">
    <text evidence="1">The sequence shown here is derived from an EMBL/GenBank/DDBJ whole genome shotgun (WGS) entry which is preliminary data.</text>
</comment>
<dbReference type="EMBL" id="SZPX01000003">
    <property type="protein sequence ID" value="TKI69924.1"/>
    <property type="molecule type" value="Genomic_DNA"/>
</dbReference>
<dbReference type="PANTHER" id="PTHR37886">
    <property type="entry name" value="S-ADENOSYL-L-METHIONINE-DEPENDENT METHYLTRANSFERASES SUPERFAMILY PROTEIN"/>
    <property type="match status" value="1"/>
</dbReference>
<dbReference type="SUPFAM" id="SSF53335">
    <property type="entry name" value="S-adenosyl-L-methionine-dependent methyltransferases"/>
    <property type="match status" value="1"/>
</dbReference>
<dbReference type="AlphaFoldDB" id="A0A4U2Z7D8"/>
<proteinExistence type="predicted"/>
<dbReference type="PANTHER" id="PTHR37886:SF1">
    <property type="entry name" value="S-ADENOSYL-L-METHIONINE-DEPENDENT METHYLTRANSFERASES SUPERFAMILY PROTEIN"/>
    <property type="match status" value="1"/>
</dbReference>
<dbReference type="RefSeq" id="WP_137012816.1">
    <property type="nucleotide sequence ID" value="NZ_SZPX01000003.1"/>
</dbReference>
<gene>
    <name evidence="1" type="ORF">FCU45_04750</name>
</gene>
<evidence type="ECO:0008006" key="3">
    <source>
        <dbReference type="Google" id="ProtNLM"/>
    </source>
</evidence>
<protein>
    <recommendedName>
        <fullName evidence="3">Class I SAM-dependent methyltransferase</fullName>
    </recommendedName>
</protein>
<organism evidence="1 2">
    <name type="scientific">Sulfurimonas crateris</name>
    <dbReference type="NCBI Taxonomy" id="2574727"/>
    <lineage>
        <taxon>Bacteria</taxon>
        <taxon>Pseudomonadati</taxon>
        <taxon>Campylobacterota</taxon>
        <taxon>Epsilonproteobacteria</taxon>
        <taxon>Campylobacterales</taxon>
        <taxon>Sulfurimonadaceae</taxon>
        <taxon>Sulfurimonas</taxon>
    </lineage>
</organism>
<name>A0A4U2Z7D8_9BACT</name>
<evidence type="ECO:0000313" key="2">
    <source>
        <dbReference type="Proteomes" id="UP000309561"/>
    </source>
</evidence>
<dbReference type="Proteomes" id="UP000309561">
    <property type="component" value="Unassembled WGS sequence"/>
</dbReference>
<sequence>MLKKFQKRKKIDLTLKAGDKHYRSFIGPPSKYDLVSAMQFNLLTKHGLRENHKFLDIGCGSLRGGRLFIIYLLENNYHGVEPEKWLVEDGIYFELGKEIVKLKKPKFLHSTNFDFYKFGTEFDFALAQSIFTHASVEQIKTCLLNLSKVANKNFKLLASFIEGDENYEGSDWVYPGCVTYRFDFMKQLAEEYGFKCRKTDDTHPNNHTWLLIEK</sequence>
<keyword evidence="2" id="KW-1185">Reference proteome</keyword>
<dbReference type="OrthoDB" id="9782855at2"/>
<evidence type="ECO:0000313" key="1">
    <source>
        <dbReference type="EMBL" id="TKI69924.1"/>
    </source>
</evidence>